<reference evidence="1 2" key="1">
    <citation type="submission" date="2023-11" db="EMBL/GenBank/DDBJ databases">
        <authorList>
            <person name="Okamura Y."/>
        </authorList>
    </citation>
    <scope>NUCLEOTIDE SEQUENCE [LARGE SCALE GENOMIC DNA]</scope>
</reference>
<evidence type="ECO:0000313" key="1">
    <source>
        <dbReference type="EMBL" id="CAK1554005.1"/>
    </source>
</evidence>
<protein>
    <submittedName>
        <fullName evidence="1">Uncharacterized protein</fullName>
    </submittedName>
</protein>
<gene>
    <name evidence="1" type="ORF">LNINA_LOCUS12957</name>
</gene>
<keyword evidence="2" id="KW-1185">Reference proteome</keyword>
<dbReference type="EMBL" id="CAVLEF010000265">
    <property type="protein sequence ID" value="CAK1554005.1"/>
    <property type="molecule type" value="Genomic_DNA"/>
</dbReference>
<organism evidence="1 2">
    <name type="scientific">Leptosia nina</name>
    <dbReference type="NCBI Taxonomy" id="320188"/>
    <lineage>
        <taxon>Eukaryota</taxon>
        <taxon>Metazoa</taxon>
        <taxon>Ecdysozoa</taxon>
        <taxon>Arthropoda</taxon>
        <taxon>Hexapoda</taxon>
        <taxon>Insecta</taxon>
        <taxon>Pterygota</taxon>
        <taxon>Neoptera</taxon>
        <taxon>Endopterygota</taxon>
        <taxon>Lepidoptera</taxon>
        <taxon>Glossata</taxon>
        <taxon>Ditrysia</taxon>
        <taxon>Papilionoidea</taxon>
        <taxon>Pieridae</taxon>
        <taxon>Pierinae</taxon>
        <taxon>Leptosia</taxon>
    </lineage>
</organism>
<proteinExistence type="predicted"/>
<sequence>MNTLFSWTERGKCKKLILSFSLEPFTTLVQVTRLLSMGLELFIPSRPLVSTRAIVVSVYLFLSGEAQADATEAVPSKFRNARELASHTQIPFIQAERIPQIYNTLEGLRT</sequence>
<evidence type="ECO:0000313" key="2">
    <source>
        <dbReference type="Proteomes" id="UP001497472"/>
    </source>
</evidence>
<dbReference type="AlphaFoldDB" id="A0AAV1JWX4"/>
<comment type="caution">
    <text evidence="1">The sequence shown here is derived from an EMBL/GenBank/DDBJ whole genome shotgun (WGS) entry which is preliminary data.</text>
</comment>
<name>A0AAV1JWX4_9NEOP</name>
<accession>A0AAV1JWX4</accession>
<dbReference type="Proteomes" id="UP001497472">
    <property type="component" value="Unassembled WGS sequence"/>
</dbReference>